<accession>A0A7W7M5N3</accession>
<dbReference type="EC" id="3.1.1.45" evidence="2"/>
<evidence type="ECO:0000313" key="2">
    <source>
        <dbReference type="EMBL" id="MBB4737898.1"/>
    </source>
</evidence>
<feature type="domain" description="Dienelactone hydrolase" evidence="1">
    <location>
        <begin position="25"/>
        <end position="255"/>
    </location>
</feature>
<dbReference type="InterPro" id="IPR051049">
    <property type="entry name" value="Dienelactone_hydrolase-like"/>
</dbReference>
<comment type="caution">
    <text evidence="2">The sequence shown here is derived from an EMBL/GenBank/DDBJ whole genome shotgun (WGS) entry which is preliminary data.</text>
</comment>
<dbReference type="EMBL" id="JACHNB010000001">
    <property type="protein sequence ID" value="MBB4737898.1"/>
    <property type="molecule type" value="Genomic_DNA"/>
</dbReference>
<dbReference type="SUPFAM" id="SSF53474">
    <property type="entry name" value="alpha/beta-Hydrolases"/>
    <property type="match status" value="1"/>
</dbReference>
<reference evidence="2 3" key="1">
    <citation type="submission" date="2020-08" db="EMBL/GenBank/DDBJ databases">
        <title>Sequencing the genomes of 1000 actinobacteria strains.</title>
        <authorList>
            <person name="Klenk H.-P."/>
        </authorList>
    </citation>
    <scope>NUCLEOTIDE SEQUENCE [LARGE SCALE GENOMIC DNA]</scope>
    <source>
        <strain evidence="2 3">DSM 45809</strain>
    </source>
</reference>
<keyword evidence="3" id="KW-1185">Reference proteome</keyword>
<keyword evidence="2" id="KW-0378">Hydrolase</keyword>
<dbReference type="PANTHER" id="PTHR46623:SF10">
    <property type="entry name" value="CARBOXYMETHYLENEBUTENOLIDASE HOMOLOG"/>
    <property type="match status" value="1"/>
</dbReference>
<dbReference type="Gene3D" id="3.40.50.1820">
    <property type="entry name" value="alpha/beta hydrolase"/>
    <property type="match status" value="1"/>
</dbReference>
<proteinExistence type="predicted"/>
<evidence type="ECO:0000259" key="1">
    <source>
        <dbReference type="Pfam" id="PF01738"/>
    </source>
</evidence>
<evidence type="ECO:0000313" key="3">
    <source>
        <dbReference type="Proteomes" id="UP000546162"/>
    </source>
</evidence>
<name>A0A7W7M5N3_9ACTN</name>
<sequence length="262" mass="28062">MTNGAEDIAMQQSSIDVPAADGRSDAYFVKPDGPGPYPGILFFMDGFGLRPRLREMADRIAEHGYAVLVPNLFYRDQRSPLVDPEELSDAEKRSAAFGRLMPMIQGLTPDRLVADTTAYLDFLSAQDGVAAGPAGIVGYCMGGRNALIAISALPDRLAVLGSFHAGRLVTDGPDSPHLAVSSITGEVYFGHADNDGSMTPDQIKELEAALASAGVRHTSELYEGAPHGFTMSDTAMYHPEGERRHWAALFALLDRALPAQLA</sequence>
<dbReference type="InterPro" id="IPR002925">
    <property type="entry name" value="Dienelactn_hydro"/>
</dbReference>
<gene>
    <name evidence="2" type="ORF">BJY16_001357</name>
</gene>
<dbReference type="InterPro" id="IPR029058">
    <property type="entry name" value="AB_hydrolase_fold"/>
</dbReference>
<dbReference type="AlphaFoldDB" id="A0A7W7M5N3"/>
<dbReference type="Proteomes" id="UP000546162">
    <property type="component" value="Unassembled WGS sequence"/>
</dbReference>
<dbReference type="GO" id="GO:0008806">
    <property type="term" value="F:carboxymethylenebutenolidase activity"/>
    <property type="evidence" value="ECO:0007669"/>
    <property type="project" value="UniProtKB-EC"/>
</dbReference>
<dbReference type="Pfam" id="PF01738">
    <property type="entry name" value="DLH"/>
    <property type="match status" value="1"/>
</dbReference>
<organism evidence="2 3">
    <name type="scientific">Actinoplanes octamycinicus</name>
    <dbReference type="NCBI Taxonomy" id="135948"/>
    <lineage>
        <taxon>Bacteria</taxon>
        <taxon>Bacillati</taxon>
        <taxon>Actinomycetota</taxon>
        <taxon>Actinomycetes</taxon>
        <taxon>Micromonosporales</taxon>
        <taxon>Micromonosporaceae</taxon>
        <taxon>Actinoplanes</taxon>
    </lineage>
</organism>
<dbReference type="PANTHER" id="PTHR46623">
    <property type="entry name" value="CARBOXYMETHYLENEBUTENOLIDASE-RELATED"/>
    <property type="match status" value="1"/>
</dbReference>
<protein>
    <submittedName>
        <fullName evidence="2">Carboxymethylenebutenolidase</fullName>
        <ecNumber evidence="2">3.1.1.45</ecNumber>
    </submittedName>
</protein>